<feature type="compositionally biased region" description="Basic residues" evidence="1">
    <location>
        <begin position="35"/>
        <end position="46"/>
    </location>
</feature>
<dbReference type="GeneID" id="36568709"/>
<feature type="transmembrane region" description="Helical" evidence="2">
    <location>
        <begin position="111"/>
        <end position="132"/>
    </location>
</feature>
<keyword evidence="4" id="KW-1185">Reference proteome</keyword>
<protein>
    <submittedName>
        <fullName evidence="3">Uncharacterized protein</fullName>
    </submittedName>
</protein>
<reference evidence="3 4" key="1">
    <citation type="journal article" date="2018" name="New Phytol.">
        <title>Comparative genomics and transcriptomics depict ericoid mycorrhizal fungi as versatile saprotrophs and plant mutualists.</title>
        <authorList>
            <person name="Martino E."/>
            <person name="Morin E."/>
            <person name="Grelet G.A."/>
            <person name="Kuo A."/>
            <person name="Kohler A."/>
            <person name="Daghino S."/>
            <person name="Barry K.W."/>
            <person name="Cichocki N."/>
            <person name="Clum A."/>
            <person name="Dockter R.B."/>
            <person name="Hainaut M."/>
            <person name="Kuo R.C."/>
            <person name="LaButti K."/>
            <person name="Lindahl B.D."/>
            <person name="Lindquist E.A."/>
            <person name="Lipzen A."/>
            <person name="Khouja H.R."/>
            <person name="Magnuson J."/>
            <person name="Murat C."/>
            <person name="Ohm R.A."/>
            <person name="Singer S.W."/>
            <person name="Spatafora J.W."/>
            <person name="Wang M."/>
            <person name="Veneault-Fourrey C."/>
            <person name="Henrissat B."/>
            <person name="Grigoriev I.V."/>
            <person name="Martin F.M."/>
            <person name="Perotto S."/>
        </authorList>
    </citation>
    <scope>NUCLEOTIDE SEQUENCE [LARGE SCALE GENOMIC DNA]</scope>
    <source>
        <strain evidence="3 4">ATCC 22711</strain>
    </source>
</reference>
<organism evidence="3 4">
    <name type="scientific">Amorphotheca resinae ATCC 22711</name>
    <dbReference type="NCBI Taxonomy" id="857342"/>
    <lineage>
        <taxon>Eukaryota</taxon>
        <taxon>Fungi</taxon>
        <taxon>Dikarya</taxon>
        <taxon>Ascomycota</taxon>
        <taxon>Pezizomycotina</taxon>
        <taxon>Leotiomycetes</taxon>
        <taxon>Helotiales</taxon>
        <taxon>Amorphothecaceae</taxon>
        <taxon>Amorphotheca</taxon>
    </lineage>
</organism>
<keyword evidence="2" id="KW-1133">Transmembrane helix</keyword>
<keyword evidence="2" id="KW-0472">Membrane</keyword>
<feature type="region of interest" description="Disordered" evidence="1">
    <location>
        <begin position="220"/>
        <end position="242"/>
    </location>
</feature>
<dbReference type="OrthoDB" id="5397827at2759"/>
<gene>
    <name evidence="3" type="ORF">M430DRAFT_100401</name>
</gene>
<keyword evidence="2" id="KW-0812">Transmembrane</keyword>
<evidence type="ECO:0000256" key="2">
    <source>
        <dbReference type="SAM" id="Phobius"/>
    </source>
</evidence>
<evidence type="ECO:0000313" key="3">
    <source>
        <dbReference type="EMBL" id="PSS20527.1"/>
    </source>
</evidence>
<accession>A0A2T3B4F7</accession>
<evidence type="ECO:0000256" key="1">
    <source>
        <dbReference type="SAM" id="MobiDB-lite"/>
    </source>
</evidence>
<dbReference type="STRING" id="857342.A0A2T3B4F7"/>
<feature type="region of interest" description="Disordered" evidence="1">
    <location>
        <begin position="29"/>
        <end position="79"/>
    </location>
</feature>
<proteinExistence type="predicted"/>
<sequence>MSLTTAIPRFLLPQRGLIWRTRLAAPSATPLNVRHASKKTPAKKPSKPLVLEKPAKFNPPSHPARLRKDPPRYPGPQLSPAEQAIQKTKKYPNMMPPEGTFLHWFINNRAIHMYIALGTLFTLASVVFFTNFQRTNPFADMMPPWTHFFIHPISFWQTWIEILRLNTARMTAETQEKRTQKVEDVQKRAEYRKAHGLDKDEGFGGWTAKTDKELIGPAIPLGDATGKEGEPAEEQVAGGKKPPVRKWLGIW</sequence>
<name>A0A2T3B4F7_AMORE</name>
<evidence type="ECO:0000313" key="4">
    <source>
        <dbReference type="Proteomes" id="UP000241818"/>
    </source>
</evidence>
<dbReference type="RefSeq" id="XP_024721797.1">
    <property type="nucleotide sequence ID" value="XM_024860628.1"/>
</dbReference>
<dbReference type="AlphaFoldDB" id="A0A2T3B4F7"/>
<dbReference type="InParanoid" id="A0A2T3B4F7"/>
<dbReference type="EMBL" id="KZ679010">
    <property type="protein sequence ID" value="PSS20527.1"/>
    <property type="molecule type" value="Genomic_DNA"/>
</dbReference>
<dbReference type="Proteomes" id="UP000241818">
    <property type="component" value="Unassembled WGS sequence"/>
</dbReference>